<sequence>MFFGKRFSGHHGDPFSGLDILVLSIIKNYDGISGYDIIPVINEKFKDLWRASPGTIYPLLNRLNRNSFVSVEDVNDSKNRKKKLYRITKSGKERLKEVLRDNFELSINTLGDFIRTIVQTWVPDEERINKAMLCFPFDCAAHHPKMDKTDYSLPNIERLKRIIKELEFSKLKLSGRLNEIDRRIENHKTLLTELKMKREKNMKIIEIVDDEEYENF</sequence>
<protein>
    <recommendedName>
        <fullName evidence="1">Transcription regulator PadR N-terminal domain-containing protein</fullName>
    </recommendedName>
</protein>
<dbReference type="EMBL" id="LAZR01030965">
    <property type="protein sequence ID" value="KKL55089.1"/>
    <property type="molecule type" value="Genomic_DNA"/>
</dbReference>
<dbReference type="InterPro" id="IPR036388">
    <property type="entry name" value="WH-like_DNA-bd_sf"/>
</dbReference>
<evidence type="ECO:0000259" key="1">
    <source>
        <dbReference type="Pfam" id="PF03551"/>
    </source>
</evidence>
<evidence type="ECO:0000313" key="2">
    <source>
        <dbReference type="EMBL" id="KKL55089.1"/>
    </source>
</evidence>
<gene>
    <name evidence="2" type="ORF">LCGC14_2258890</name>
</gene>
<feature type="domain" description="Transcription regulator PadR N-terminal" evidence="1">
    <location>
        <begin position="22"/>
        <end position="97"/>
    </location>
</feature>
<dbReference type="PANTHER" id="PTHR43252">
    <property type="entry name" value="TRANSCRIPTIONAL REGULATOR YQJI"/>
    <property type="match status" value="1"/>
</dbReference>
<dbReference type="InterPro" id="IPR036390">
    <property type="entry name" value="WH_DNA-bd_sf"/>
</dbReference>
<dbReference type="Pfam" id="PF03551">
    <property type="entry name" value="PadR"/>
    <property type="match status" value="1"/>
</dbReference>
<organism evidence="2">
    <name type="scientific">marine sediment metagenome</name>
    <dbReference type="NCBI Taxonomy" id="412755"/>
    <lineage>
        <taxon>unclassified sequences</taxon>
        <taxon>metagenomes</taxon>
        <taxon>ecological metagenomes</taxon>
    </lineage>
</organism>
<name>A0A0F9D0L4_9ZZZZ</name>
<reference evidence="2" key="1">
    <citation type="journal article" date="2015" name="Nature">
        <title>Complex archaea that bridge the gap between prokaryotes and eukaryotes.</title>
        <authorList>
            <person name="Spang A."/>
            <person name="Saw J.H."/>
            <person name="Jorgensen S.L."/>
            <person name="Zaremba-Niedzwiedzka K."/>
            <person name="Martijn J."/>
            <person name="Lind A.E."/>
            <person name="van Eijk R."/>
            <person name="Schleper C."/>
            <person name="Guy L."/>
            <person name="Ettema T.J."/>
        </authorList>
    </citation>
    <scope>NUCLEOTIDE SEQUENCE</scope>
</reference>
<dbReference type="PANTHER" id="PTHR43252:SF2">
    <property type="entry name" value="TRANSCRIPTION REGULATOR, PADR-LIKE FAMILY"/>
    <property type="match status" value="1"/>
</dbReference>
<dbReference type="AlphaFoldDB" id="A0A0F9D0L4"/>
<dbReference type="Gene3D" id="1.10.10.10">
    <property type="entry name" value="Winged helix-like DNA-binding domain superfamily/Winged helix DNA-binding domain"/>
    <property type="match status" value="1"/>
</dbReference>
<dbReference type="SUPFAM" id="SSF46785">
    <property type="entry name" value="Winged helix' DNA-binding domain"/>
    <property type="match status" value="1"/>
</dbReference>
<dbReference type="InterPro" id="IPR005149">
    <property type="entry name" value="Tscrpt_reg_PadR_N"/>
</dbReference>
<comment type="caution">
    <text evidence="2">The sequence shown here is derived from an EMBL/GenBank/DDBJ whole genome shotgun (WGS) entry which is preliminary data.</text>
</comment>
<accession>A0A0F9D0L4</accession>
<proteinExistence type="predicted"/>